<feature type="domain" description="Ion transport" evidence="6">
    <location>
        <begin position="83"/>
        <end position="345"/>
    </location>
</feature>
<dbReference type="InterPro" id="IPR028798">
    <property type="entry name" value="TPC2"/>
</dbReference>
<feature type="transmembrane region" description="Helical" evidence="5">
    <location>
        <begin position="317"/>
        <end position="342"/>
    </location>
</feature>
<feature type="transmembrane region" description="Helical" evidence="5">
    <location>
        <begin position="192"/>
        <end position="215"/>
    </location>
</feature>
<name>A0AAV4CNF7_9GAST</name>
<comment type="caution">
    <text evidence="7">The sequence shown here is derived from an EMBL/GenBank/DDBJ whole genome shotgun (WGS) entry which is preliminary data.</text>
</comment>
<evidence type="ECO:0000313" key="8">
    <source>
        <dbReference type="Proteomes" id="UP000735302"/>
    </source>
</evidence>
<comment type="subcellular location">
    <subcellularLocation>
        <location evidence="1">Membrane</location>
        <topology evidence="1">Multi-pass membrane protein</topology>
    </subcellularLocation>
</comment>
<feature type="transmembrane region" description="Helical" evidence="5">
    <location>
        <begin position="119"/>
        <end position="137"/>
    </location>
</feature>
<gene>
    <name evidence="7" type="ORF">PoB_005986400</name>
</gene>
<dbReference type="GO" id="GO:0005765">
    <property type="term" value="C:lysosomal membrane"/>
    <property type="evidence" value="ECO:0007669"/>
    <property type="project" value="InterPro"/>
</dbReference>
<evidence type="ECO:0000256" key="2">
    <source>
        <dbReference type="ARBA" id="ARBA00022692"/>
    </source>
</evidence>
<dbReference type="GO" id="GO:0015280">
    <property type="term" value="F:ligand-gated sodium channel activity"/>
    <property type="evidence" value="ECO:0007669"/>
    <property type="project" value="TreeGrafter"/>
</dbReference>
<keyword evidence="3 5" id="KW-1133">Transmembrane helix</keyword>
<dbReference type="Proteomes" id="UP000735302">
    <property type="component" value="Unassembled WGS sequence"/>
</dbReference>
<dbReference type="GO" id="GO:0097682">
    <property type="term" value="F:intracellularly phosphatidylinositol-3,5-bisphosphate-gated monatomic cation channel activity"/>
    <property type="evidence" value="ECO:0007669"/>
    <property type="project" value="TreeGrafter"/>
</dbReference>
<feature type="transmembrane region" description="Helical" evidence="5">
    <location>
        <begin position="157"/>
        <end position="180"/>
    </location>
</feature>
<dbReference type="AlphaFoldDB" id="A0AAV4CNF7"/>
<protein>
    <submittedName>
        <fullName evidence="7">Two-pore calcium channel 2</fullName>
    </submittedName>
</protein>
<accession>A0AAV4CNF7</accession>
<evidence type="ECO:0000259" key="6">
    <source>
        <dbReference type="Pfam" id="PF00520"/>
    </source>
</evidence>
<dbReference type="EMBL" id="BLXT01006771">
    <property type="protein sequence ID" value="GFO33359.1"/>
    <property type="molecule type" value="Genomic_DNA"/>
</dbReference>
<keyword evidence="2 5" id="KW-0812">Transmembrane</keyword>
<feature type="transmembrane region" description="Helical" evidence="5">
    <location>
        <begin position="287"/>
        <end position="311"/>
    </location>
</feature>
<dbReference type="GO" id="GO:0075509">
    <property type="term" value="P:endocytosis involved in viral entry into host cell"/>
    <property type="evidence" value="ECO:0007669"/>
    <property type="project" value="TreeGrafter"/>
</dbReference>
<dbReference type="Gene3D" id="1.20.120.350">
    <property type="entry name" value="Voltage-gated potassium channels. Chain C"/>
    <property type="match status" value="1"/>
</dbReference>
<organism evidence="7 8">
    <name type="scientific">Plakobranchus ocellatus</name>
    <dbReference type="NCBI Taxonomy" id="259542"/>
    <lineage>
        <taxon>Eukaryota</taxon>
        <taxon>Metazoa</taxon>
        <taxon>Spiralia</taxon>
        <taxon>Lophotrochozoa</taxon>
        <taxon>Mollusca</taxon>
        <taxon>Gastropoda</taxon>
        <taxon>Heterobranchia</taxon>
        <taxon>Euthyneura</taxon>
        <taxon>Panpulmonata</taxon>
        <taxon>Sacoglossa</taxon>
        <taxon>Placobranchoidea</taxon>
        <taxon>Plakobranchidae</taxon>
        <taxon>Plakobranchus</taxon>
    </lineage>
</organism>
<dbReference type="InterPro" id="IPR027359">
    <property type="entry name" value="Volt_channel_dom_sf"/>
</dbReference>
<evidence type="ECO:0000256" key="4">
    <source>
        <dbReference type="ARBA" id="ARBA00023136"/>
    </source>
</evidence>
<dbReference type="Gene3D" id="1.10.287.70">
    <property type="match status" value="1"/>
</dbReference>
<evidence type="ECO:0000313" key="7">
    <source>
        <dbReference type="EMBL" id="GFO33359.1"/>
    </source>
</evidence>
<dbReference type="SUPFAM" id="SSF81324">
    <property type="entry name" value="Voltage-gated potassium channels"/>
    <property type="match status" value="1"/>
</dbReference>
<dbReference type="Pfam" id="PF00520">
    <property type="entry name" value="Ion_trans"/>
    <property type="match status" value="1"/>
</dbReference>
<feature type="transmembrane region" description="Helical" evidence="5">
    <location>
        <begin position="85"/>
        <end position="107"/>
    </location>
</feature>
<dbReference type="GO" id="GO:0022832">
    <property type="term" value="F:voltage-gated channel activity"/>
    <property type="evidence" value="ECO:0007669"/>
    <property type="project" value="InterPro"/>
</dbReference>
<sequence length="407" mass="47406">MLPTTSGIGSGLMRSIIERCSLHKYIKSTLLEELKKNEGEIFTATKFQRFFSAMDRDIVHKPKAAVRWFGHPKLRRIQRVFLHKYFTYFGMLVAASNLLVISVELDLKRDSSLYEKHSMLRVLNFIFVVYYLLEQLVRLWANGWARYITDPSNVFDAVVTVALIAGEIVTTAINGTPFYSKTDASILHRRPIVWNVIRIINILIMVRMFKMVPIVRSMNLVASVLLDLIKNMRSFLGISVVCFYAFAMLGMELFHGAIEYSPKMSNQTYDCGTYEQLEYWANNFDDFYASVVVLWDVMVVNNWQVFLYVFARKTSPWSYLFFIAWWLLSVVIVLNLFTAIIMENFIMKWDRRHQLSASSFDCVTVPVHLNTVHSMFKDLLEEPADSELLAALKDHHYLRVRSWEEEG</sequence>
<keyword evidence="8" id="KW-1185">Reference proteome</keyword>
<evidence type="ECO:0000256" key="3">
    <source>
        <dbReference type="ARBA" id="ARBA00022989"/>
    </source>
</evidence>
<feature type="transmembrane region" description="Helical" evidence="5">
    <location>
        <begin position="235"/>
        <end position="254"/>
    </location>
</feature>
<keyword evidence="4 5" id="KW-0472">Membrane</keyword>
<evidence type="ECO:0000256" key="5">
    <source>
        <dbReference type="SAM" id="Phobius"/>
    </source>
</evidence>
<dbReference type="PANTHER" id="PTHR46768">
    <property type="entry name" value="TWO PORE CALCIUM CHANNEL PROTEIN 2"/>
    <property type="match status" value="1"/>
</dbReference>
<dbReference type="PANTHER" id="PTHR46768:SF1">
    <property type="entry name" value="TWO PORE CHANNEL PROTEIN 2"/>
    <property type="match status" value="1"/>
</dbReference>
<dbReference type="InterPro" id="IPR005821">
    <property type="entry name" value="Ion_trans_dom"/>
</dbReference>
<reference evidence="7 8" key="1">
    <citation type="journal article" date="2021" name="Elife">
        <title>Chloroplast acquisition without the gene transfer in kleptoplastic sea slugs, Plakobranchus ocellatus.</title>
        <authorList>
            <person name="Maeda T."/>
            <person name="Takahashi S."/>
            <person name="Yoshida T."/>
            <person name="Shimamura S."/>
            <person name="Takaki Y."/>
            <person name="Nagai Y."/>
            <person name="Toyoda A."/>
            <person name="Suzuki Y."/>
            <person name="Arimoto A."/>
            <person name="Ishii H."/>
            <person name="Satoh N."/>
            <person name="Nishiyama T."/>
            <person name="Hasebe M."/>
            <person name="Maruyama T."/>
            <person name="Minagawa J."/>
            <person name="Obokata J."/>
            <person name="Shigenobu S."/>
        </authorList>
    </citation>
    <scope>NUCLEOTIDE SEQUENCE [LARGE SCALE GENOMIC DNA]</scope>
</reference>
<dbReference type="GO" id="GO:0019722">
    <property type="term" value="P:calcium-mediated signaling"/>
    <property type="evidence" value="ECO:0007669"/>
    <property type="project" value="TreeGrafter"/>
</dbReference>
<proteinExistence type="predicted"/>
<evidence type="ECO:0000256" key="1">
    <source>
        <dbReference type="ARBA" id="ARBA00004141"/>
    </source>
</evidence>